<name>A0A9W4DI92_9ACTN</name>
<dbReference type="InterPro" id="IPR002560">
    <property type="entry name" value="Transposase_DDE"/>
</dbReference>
<keyword evidence="5" id="KW-1185">Reference proteome</keyword>
<evidence type="ECO:0000259" key="2">
    <source>
        <dbReference type="Pfam" id="PF01610"/>
    </source>
</evidence>
<dbReference type="InterPro" id="IPR047951">
    <property type="entry name" value="Transpos_ISL3"/>
</dbReference>
<evidence type="ECO:0008006" key="6">
    <source>
        <dbReference type="Google" id="ProtNLM"/>
    </source>
</evidence>
<feature type="compositionally biased region" description="Low complexity" evidence="1">
    <location>
        <begin position="300"/>
        <end position="319"/>
    </location>
</feature>
<evidence type="ECO:0000256" key="1">
    <source>
        <dbReference type="SAM" id="MobiDB-lite"/>
    </source>
</evidence>
<proteinExistence type="predicted"/>
<reference evidence="4" key="1">
    <citation type="submission" date="2021-05" db="EMBL/GenBank/DDBJ databases">
        <authorList>
            <person name="Arsene-Ploetze F."/>
        </authorList>
    </citation>
    <scope>NUCLEOTIDE SEQUENCE</scope>
    <source>
        <strain evidence="4">DSM 42138</strain>
    </source>
</reference>
<organism evidence="4 5">
    <name type="scientific">Actinacidiphila cocklensis</name>
    <dbReference type="NCBI Taxonomy" id="887465"/>
    <lineage>
        <taxon>Bacteria</taxon>
        <taxon>Bacillati</taxon>
        <taxon>Actinomycetota</taxon>
        <taxon>Actinomycetes</taxon>
        <taxon>Kitasatosporales</taxon>
        <taxon>Streptomycetaceae</taxon>
        <taxon>Actinacidiphila</taxon>
    </lineage>
</organism>
<dbReference type="AlphaFoldDB" id="A0A9W4DI92"/>
<dbReference type="NCBIfam" id="NF033550">
    <property type="entry name" value="transpos_ISL3"/>
    <property type="match status" value="1"/>
</dbReference>
<feature type="compositionally biased region" description="Low complexity" evidence="1">
    <location>
        <begin position="283"/>
        <end position="292"/>
    </location>
</feature>
<evidence type="ECO:0000313" key="5">
    <source>
        <dbReference type="Proteomes" id="UP001152519"/>
    </source>
</evidence>
<accession>A0A9W4DI92</accession>
<dbReference type="Pfam" id="PF01610">
    <property type="entry name" value="DDE_Tnp_ISL3"/>
    <property type="match status" value="1"/>
</dbReference>
<comment type="caution">
    <text evidence="4">The sequence shown here is derived from an EMBL/GenBank/DDBJ whole genome shotgun (WGS) entry which is preliminary data.</text>
</comment>
<feature type="region of interest" description="Disordered" evidence="1">
    <location>
        <begin position="261"/>
        <end position="319"/>
    </location>
</feature>
<protein>
    <recommendedName>
        <fullName evidence="6">Transposase</fullName>
    </recommendedName>
</protein>
<feature type="domain" description="Transposase IS204/IS1001/IS1096/IS1165 DDE" evidence="2">
    <location>
        <begin position="161"/>
        <end position="258"/>
    </location>
</feature>
<dbReference type="EMBL" id="CAJSLV010000042">
    <property type="protein sequence ID" value="CAG6391846.1"/>
    <property type="molecule type" value="Genomic_DNA"/>
</dbReference>
<dbReference type="PANTHER" id="PTHR33498">
    <property type="entry name" value="TRANSPOSASE FOR INSERTION SEQUENCE ELEMENT IS1557"/>
    <property type="match status" value="1"/>
</dbReference>
<sequence>MREVLLRLEELLFLADPGIRVETVQDDGEVIGVGVRCRTAGARCPGCGSWSGRVHGSYLRFPADLPVAGRQVMLRLRVRRFTCQDASCGRRTFVEQVAGLTRRYSQRTERMRSALAEVGLSLAGRAGARLADVFGARVSRNTILRLVHALPEPQLQVPRVVGVDEYAMRKGRVYGTVLVDVEARRPVDLLPDREAGTVAAWLAEHPGIEVVCRDRAPFFAEGARVGAPTAVQVADRFHLWRNLGEAAERCVSRHRPCLRATSAQPPPSRCRRRCRHRPRAGRRGPPGTGSPTAPAPSTPPSTRCCLPATADARSSDSSA</sequence>
<dbReference type="Proteomes" id="UP001152519">
    <property type="component" value="Unassembled WGS sequence"/>
</dbReference>
<dbReference type="Pfam" id="PF14690">
    <property type="entry name" value="Zn_ribbon_ISL3"/>
    <property type="match status" value="1"/>
</dbReference>
<dbReference type="InterPro" id="IPR029261">
    <property type="entry name" value="Transposase_Znf"/>
</dbReference>
<feature type="domain" description="Transposase IS204/IS1001/IS1096/IS1165 zinc-finger" evidence="3">
    <location>
        <begin position="42"/>
        <end position="85"/>
    </location>
</feature>
<evidence type="ECO:0000313" key="4">
    <source>
        <dbReference type="EMBL" id="CAG6391846.1"/>
    </source>
</evidence>
<feature type="compositionally biased region" description="Basic residues" evidence="1">
    <location>
        <begin position="269"/>
        <end position="282"/>
    </location>
</feature>
<gene>
    <name evidence="4" type="ORF">SCOCK_140044</name>
</gene>
<evidence type="ECO:0000259" key="3">
    <source>
        <dbReference type="Pfam" id="PF14690"/>
    </source>
</evidence>
<dbReference type="PANTHER" id="PTHR33498:SF1">
    <property type="entry name" value="TRANSPOSASE FOR INSERTION SEQUENCE ELEMENT IS1557"/>
    <property type="match status" value="1"/>
</dbReference>